<protein>
    <recommendedName>
        <fullName evidence="3">RND efflux pump membrane fusion protein barrel-sandwich domain-containing protein</fullName>
    </recommendedName>
</protein>
<dbReference type="GO" id="GO:0015562">
    <property type="term" value="F:efflux transmembrane transporter activity"/>
    <property type="evidence" value="ECO:0007669"/>
    <property type="project" value="TreeGrafter"/>
</dbReference>
<organism evidence="1 2">
    <name type="scientific">bacterium (Candidatus Gribaldobacteria) CG02_land_8_20_14_3_00_41_15</name>
    <dbReference type="NCBI Taxonomy" id="2014270"/>
    <lineage>
        <taxon>Bacteria</taxon>
        <taxon>Candidatus Gribaldobacteria</taxon>
    </lineage>
</organism>
<reference evidence="2" key="1">
    <citation type="submission" date="2017-09" db="EMBL/GenBank/DDBJ databases">
        <title>Depth-based differentiation of microbial function through sediment-hosted aquifers and enrichment of novel symbionts in the deep terrestrial subsurface.</title>
        <authorList>
            <person name="Probst A.J."/>
            <person name="Ladd B."/>
            <person name="Jarett J.K."/>
            <person name="Geller-Mcgrath D.E."/>
            <person name="Sieber C.M.K."/>
            <person name="Emerson J.B."/>
            <person name="Anantharaman K."/>
            <person name="Thomas B.C."/>
            <person name="Malmstrom R."/>
            <person name="Stieglmeier M."/>
            <person name="Klingl A."/>
            <person name="Woyke T."/>
            <person name="Ryan C.M."/>
            <person name="Banfield J.F."/>
        </authorList>
    </citation>
    <scope>NUCLEOTIDE SEQUENCE [LARGE SCALE GENOMIC DNA]</scope>
</reference>
<dbReference type="Proteomes" id="UP000229030">
    <property type="component" value="Unassembled WGS sequence"/>
</dbReference>
<evidence type="ECO:0000313" key="2">
    <source>
        <dbReference type="Proteomes" id="UP000229030"/>
    </source>
</evidence>
<proteinExistence type="predicted"/>
<dbReference type="Gene3D" id="2.40.420.20">
    <property type="match status" value="1"/>
</dbReference>
<dbReference type="AlphaFoldDB" id="A0A2M7DDS2"/>
<dbReference type="GO" id="GO:1990281">
    <property type="term" value="C:efflux pump complex"/>
    <property type="evidence" value="ECO:0007669"/>
    <property type="project" value="TreeGrafter"/>
</dbReference>
<dbReference type="EMBL" id="PETV01000063">
    <property type="protein sequence ID" value="PIV47023.1"/>
    <property type="molecule type" value="Genomic_DNA"/>
</dbReference>
<gene>
    <name evidence="1" type="ORF">COS21_02120</name>
</gene>
<evidence type="ECO:0000313" key="1">
    <source>
        <dbReference type="EMBL" id="PIV47023.1"/>
    </source>
</evidence>
<accession>A0A2M7DDS2</accession>
<dbReference type="PANTHER" id="PTHR30469:SF33">
    <property type="entry name" value="SLR1207 PROTEIN"/>
    <property type="match status" value="1"/>
</dbReference>
<evidence type="ECO:0008006" key="3">
    <source>
        <dbReference type="Google" id="ProtNLM"/>
    </source>
</evidence>
<name>A0A2M7DDS2_9BACT</name>
<comment type="caution">
    <text evidence="1">The sequence shown here is derived from an EMBL/GenBank/DDBJ whole genome shotgun (WGS) entry which is preliminary data.</text>
</comment>
<dbReference type="PANTHER" id="PTHR30469">
    <property type="entry name" value="MULTIDRUG RESISTANCE PROTEIN MDTA"/>
    <property type="match status" value="1"/>
</dbReference>
<sequence length="95" mass="10647">MPTYKTTFNFTKNSDKIKSGMTANIDVLTAQKENVLAVPYRAIIAKNNEKIVRIISGEKIEERKAQLGLRGSDGFVEITSGLNEGEKIITFEKKR</sequence>